<dbReference type="Gene3D" id="2.40.320.10">
    <property type="entry name" value="Hypothetical Protein Pfu-838710-001"/>
    <property type="match status" value="1"/>
</dbReference>
<accession>A0A1I5LBT9</accession>
<evidence type="ECO:0000313" key="3">
    <source>
        <dbReference type="EMBL" id="SFO94839.1"/>
    </source>
</evidence>
<dbReference type="RefSeq" id="WP_090075254.1">
    <property type="nucleotide sequence ID" value="NZ_FOVR01000016.1"/>
</dbReference>
<proteinExistence type="predicted"/>
<feature type="domain" description="CYTH" evidence="2">
    <location>
        <begin position="12"/>
        <end position="163"/>
    </location>
</feature>
<dbReference type="InterPro" id="IPR033469">
    <property type="entry name" value="CYTH-like_dom_sf"/>
</dbReference>
<dbReference type="CDD" id="cd07761">
    <property type="entry name" value="CYTH-like_CthTTM-like"/>
    <property type="match status" value="1"/>
</dbReference>
<dbReference type="OrthoDB" id="9805588at2"/>
<gene>
    <name evidence="3" type="ORF">SAMN04488056_11677</name>
</gene>
<evidence type="ECO:0000256" key="1">
    <source>
        <dbReference type="PIRSR" id="PIRSR016487-1"/>
    </source>
</evidence>
<reference evidence="3 4" key="1">
    <citation type="submission" date="2016-10" db="EMBL/GenBank/DDBJ databases">
        <authorList>
            <person name="de Groot N.N."/>
        </authorList>
    </citation>
    <scope>NUCLEOTIDE SEQUENCE [LARGE SCALE GENOMIC DNA]</scope>
    <source>
        <strain evidence="3 4">CGMCC 1.9157</strain>
    </source>
</reference>
<evidence type="ECO:0000259" key="2">
    <source>
        <dbReference type="PROSITE" id="PS51707"/>
    </source>
</evidence>
<dbReference type="STRING" id="655353.SAMN04488056_11677"/>
<evidence type="ECO:0000313" key="4">
    <source>
        <dbReference type="Proteomes" id="UP000199236"/>
    </source>
</evidence>
<dbReference type="SUPFAM" id="SSF55154">
    <property type="entry name" value="CYTH-like phosphatases"/>
    <property type="match status" value="1"/>
</dbReference>
<feature type="active site" description="Proton acceptor" evidence="1">
    <location>
        <position position="39"/>
    </location>
</feature>
<dbReference type="AlphaFoldDB" id="A0A1I5LBT9"/>
<dbReference type="SMART" id="SM01118">
    <property type="entry name" value="CYTH"/>
    <property type="match status" value="1"/>
</dbReference>
<sequence length="170" mass="18495">MSKAVAEEAPTAVEIERKFLVAELPDLAGLESVDVAQGYLTHSDDSVEIRLRKKAAGATANYFMTLKSDGALERKEIEVAVSAEQFESFWLATMGRQVEKTRYVGALGDGLHYELDVFHGGLKGLLLVEVEFPSVEAANDFVAPDWFGADVTSNKGYKNKALAVKGMPQP</sequence>
<dbReference type="PROSITE" id="PS51707">
    <property type="entry name" value="CYTH"/>
    <property type="match status" value="1"/>
</dbReference>
<keyword evidence="4" id="KW-1185">Reference proteome</keyword>
<protein>
    <submittedName>
        <fullName evidence="3">CYTH domain-containing protein</fullName>
    </submittedName>
</protein>
<dbReference type="InterPro" id="IPR012042">
    <property type="entry name" value="NeuTTM/CthTTM-like"/>
</dbReference>
<organism evidence="3 4">
    <name type="scientific">Cohaesibacter marisflavi</name>
    <dbReference type="NCBI Taxonomy" id="655353"/>
    <lineage>
        <taxon>Bacteria</taxon>
        <taxon>Pseudomonadati</taxon>
        <taxon>Pseudomonadota</taxon>
        <taxon>Alphaproteobacteria</taxon>
        <taxon>Hyphomicrobiales</taxon>
        <taxon>Cohaesibacteraceae</taxon>
    </lineage>
</organism>
<dbReference type="PANTHER" id="PTHR40114">
    <property type="entry name" value="SLR0698 PROTEIN"/>
    <property type="match status" value="1"/>
</dbReference>
<dbReference type="PIRSF" id="PIRSF016487">
    <property type="entry name" value="CYTH_UCP016487"/>
    <property type="match status" value="1"/>
</dbReference>
<dbReference type="InterPro" id="IPR023577">
    <property type="entry name" value="CYTH_domain"/>
</dbReference>
<dbReference type="PANTHER" id="PTHR40114:SF1">
    <property type="entry name" value="SLR0698 PROTEIN"/>
    <property type="match status" value="1"/>
</dbReference>
<name>A0A1I5LBT9_9HYPH</name>
<dbReference type="EMBL" id="FOVR01000016">
    <property type="protein sequence ID" value="SFO94839.1"/>
    <property type="molecule type" value="Genomic_DNA"/>
</dbReference>
<dbReference type="Proteomes" id="UP000199236">
    <property type="component" value="Unassembled WGS sequence"/>
</dbReference>